<reference evidence="3 4" key="1">
    <citation type="submission" date="2016-10" db="EMBL/GenBank/DDBJ databases">
        <authorList>
            <person name="de Groot N.N."/>
        </authorList>
    </citation>
    <scope>NUCLEOTIDE SEQUENCE [LARGE SCALE GENOMIC DNA]</scope>
    <source>
        <strain evidence="3 4">KPR-7B</strain>
    </source>
</reference>
<accession>A0A1G9XA81</accession>
<feature type="chain" id="PRO_5039472132" description="ABC-type transport system involved in multi-copper enzyme maturation, permease component" evidence="2">
    <location>
        <begin position="23"/>
        <end position="387"/>
    </location>
</feature>
<keyword evidence="1" id="KW-0812">Transmembrane</keyword>
<evidence type="ECO:0000313" key="4">
    <source>
        <dbReference type="Proteomes" id="UP000199671"/>
    </source>
</evidence>
<sequence>MRRIPWMSAAILAMAAAVSLNADLSWAGDWNETGAALGSSGMVAATLAGLPLALYARRNIEPLRSLELGCGGARMARFLLRRCLIPSVLAWLLVVATAYAITAGLNPTPTSPSIWPPVAATTAVLAVLAISLALGVFLHPAFSLPLIILVTYIVPVTLDWVDADGTVPGFTPLTSLHLFLPLTPVPTHFVFQTLFLMAIAAGALLLSQAQVRRQRLRLPAATAVLLVGVGGALVAIAPPAIGESLLTDRYVCSETDGARVCLLPDHERFLPRALDTAEQIAQVLPPGSRPSTYIEDGIRYPNADSSMAYLSASGVRIDPSSAVAVAVADWNVCFDEEHPFNREFWIYYKLGLWPLEDLVEMDGMEFMSDASEDVQLTWWNEPLGSTC</sequence>
<feature type="transmembrane region" description="Helical" evidence="1">
    <location>
        <begin position="37"/>
        <end position="56"/>
    </location>
</feature>
<evidence type="ECO:0000313" key="3">
    <source>
        <dbReference type="EMBL" id="SDM93356.1"/>
    </source>
</evidence>
<keyword evidence="2" id="KW-0732">Signal</keyword>
<feature type="transmembrane region" description="Helical" evidence="1">
    <location>
        <begin position="189"/>
        <end position="206"/>
    </location>
</feature>
<evidence type="ECO:0000256" key="1">
    <source>
        <dbReference type="SAM" id="Phobius"/>
    </source>
</evidence>
<evidence type="ECO:0000256" key="2">
    <source>
        <dbReference type="SAM" id="SignalP"/>
    </source>
</evidence>
<dbReference type="AlphaFoldDB" id="A0A1G9XA81"/>
<dbReference type="EMBL" id="FNHU01000009">
    <property type="protein sequence ID" value="SDM93356.1"/>
    <property type="molecule type" value="Genomic_DNA"/>
</dbReference>
<feature type="signal peptide" evidence="2">
    <location>
        <begin position="1"/>
        <end position="22"/>
    </location>
</feature>
<feature type="transmembrane region" description="Helical" evidence="1">
    <location>
        <begin position="83"/>
        <end position="102"/>
    </location>
</feature>
<feature type="transmembrane region" description="Helical" evidence="1">
    <location>
        <begin position="218"/>
        <end position="241"/>
    </location>
</feature>
<proteinExistence type="predicted"/>
<organism evidence="3 4">
    <name type="scientific">Actinomyces ruminicola</name>
    <dbReference type="NCBI Taxonomy" id="332524"/>
    <lineage>
        <taxon>Bacteria</taxon>
        <taxon>Bacillati</taxon>
        <taxon>Actinomycetota</taxon>
        <taxon>Actinomycetes</taxon>
        <taxon>Actinomycetales</taxon>
        <taxon>Actinomycetaceae</taxon>
        <taxon>Actinomyces</taxon>
    </lineage>
</organism>
<keyword evidence="1" id="KW-0472">Membrane</keyword>
<dbReference type="Proteomes" id="UP000199671">
    <property type="component" value="Unassembled WGS sequence"/>
</dbReference>
<feature type="transmembrane region" description="Helical" evidence="1">
    <location>
        <begin position="114"/>
        <end position="137"/>
    </location>
</feature>
<keyword evidence="1" id="KW-1133">Transmembrane helix</keyword>
<evidence type="ECO:0008006" key="5">
    <source>
        <dbReference type="Google" id="ProtNLM"/>
    </source>
</evidence>
<gene>
    <name evidence="3" type="ORF">SAMN04487766_10945</name>
</gene>
<name>A0A1G9XA81_9ACTO</name>
<feature type="transmembrane region" description="Helical" evidence="1">
    <location>
        <begin position="144"/>
        <end position="161"/>
    </location>
</feature>
<protein>
    <recommendedName>
        <fullName evidence="5">ABC-type transport system involved in multi-copper enzyme maturation, permease component</fullName>
    </recommendedName>
</protein>